<dbReference type="SUPFAM" id="SSF52172">
    <property type="entry name" value="CheY-like"/>
    <property type="match status" value="1"/>
</dbReference>
<dbReference type="AlphaFoldDB" id="A0A0F9DYV7"/>
<keyword evidence="1" id="KW-0597">Phosphoprotein</keyword>
<protein>
    <recommendedName>
        <fullName evidence="2">Response regulatory domain-containing protein</fullName>
    </recommendedName>
</protein>
<dbReference type="PROSITE" id="PS50110">
    <property type="entry name" value="RESPONSE_REGULATORY"/>
    <property type="match status" value="1"/>
</dbReference>
<proteinExistence type="predicted"/>
<dbReference type="InterPro" id="IPR001789">
    <property type="entry name" value="Sig_transdc_resp-reg_receiver"/>
</dbReference>
<dbReference type="EMBL" id="LAZR01027014">
    <property type="protein sequence ID" value="KKL67023.1"/>
    <property type="molecule type" value="Genomic_DNA"/>
</dbReference>
<gene>
    <name evidence="3" type="ORF">LCGC14_2139120</name>
</gene>
<name>A0A0F9DYV7_9ZZZZ</name>
<dbReference type="GO" id="GO:0000160">
    <property type="term" value="P:phosphorelay signal transduction system"/>
    <property type="evidence" value="ECO:0007669"/>
    <property type="project" value="InterPro"/>
</dbReference>
<dbReference type="InterPro" id="IPR050595">
    <property type="entry name" value="Bact_response_regulator"/>
</dbReference>
<dbReference type="Pfam" id="PF00072">
    <property type="entry name" value="Response_reg"/>
    <property type="match status" value="1"/>
</dbReference>
<sequence length="171" mass="19003">MRFAKKRILVADDSQGFILYMSVLLSRMGFSVIPADSGLEALKLINLRMPDLVLLDLHMPDLNGIDALKKIRGEVRTRNIPVVMVSADDSAEYKKEADRLGCSGYLLKPVDIGQLHKALQENLIVPSGQMRRNLRVEYSGRVRVASGDTEEELFAQSISGDGIYIMKKGPL</sequence>
<comment type="caution">
    <text evidence="3">The sequence shown here is derived from an EMBL/GenBank/DDBJ whole genome shotgun (WGS) entry which is preliminary data.</text>
</comment>
<dbReference type="PANTHER" id="PTHR44591">
    <property type="entry name" value="STRESS RESPONSE REGULATOR PROTEIN 1"/>
    <property type="match status" value="1"/>
</dbReference>
<reference evidence="3" key="1">
    <citation type="journal article" date="2015" name="Nature">
        <title>Complex archaea that bridge the gap between prokaryotes and eukaryotes.</title>
        <authorList>
            <person name="Spang A."/>
            <person name="Saw J.H."/>
            <person name="Jorgensen S.L."/>
            <person name="Zaremba-Niedzwiedzka K."/>
            <person name="Martijn J."/>
            <person name="Lind A.E."/>
            <person name="van Eijk R."/>
            <person name="Schleper C."/>
            <person name="Guy L."/>
            <person name="Ettema T.J."/>
        </authorList>
    </citation>
    <scope>NUCLEOTIDE SEQUENCE</scope>
</reference>
<evidence type="ECO:0000256" key="1">
    <source>
        <dbReference type="ARBA" id="ARBA00022553"/>
    </source>
</evidence>
<accession>A0A0F9DYV7</accession>
<dbReference type="CDD" id="cd17546">
    <property type="entry name" value="REC_hyHK_CKI1_RcsC-like"/>
    <property type="match status" value="1"/>
</dbReference>
<dbReference type="Gene3D" id="3.40.50.2300">
    <property type="match status" value="1"/>
</dbReference>
<evidence type="ECO:0000259" key="2">
    <source>
        <dbReference type="PROSITE" id="PS50110"/>
    </source>
</evidence>
<organism evidence="3">
    <name type="scientific">marine sediment metagenome</name>
    <dbReference type="NCBI Taxonomy" id="412755"/>
    <lineage>
        <taxon>unclassified sequences</taxon>
        <taxon>metagenomes</taxon>
        <taxon>ecological metagenomes</taxon>
    </lineage>
</organism>
<evidence type="ECO:0000313" key="3">
    <source>
        <dbReference type="EMBL" id="KKL67023.1"/>
    </source>
</evidence>
<feature type="domain" description="Response regulatory" evidence="2">
    <location>
        <begin position="7"/>
        <end position="123"/>
    </location>
</feature>
<dbReference type="PANTHER" id="PTHR44591:SF3">
    <property type="entry name" value="RESPONSE REGULATORY DOMAIN-CONTAINING PROTEIN"/>
    <property type="match status" value="1"/>
</dbReference>
<feature type="non-terminal residue" evidence="3">
    <location>
        <position position="171"/>
    </location>
</feature>
<dbReference type="InterPro" id="IPR011006">
    <property type="entry name" value="CheY-like_superfamily"/>
</dbReference>
<dbReference type="SMART" id="SM00448">
    <property type="entry name" value="REC"/>
    <property type="match status" value="1"/>
</dbReference>